<evidence type="ECO:0000313" key="4">
    <source>
        <dbReference type="EMBL" id="MBR0682684.1"/>
    </source>
</evidence>
<reference evidence="4" key="1">
    <citation type="submission" date="2020-01" db="EMBL/GenBank/DDBJ databases">
        <authorList>
            <person name="Rat A."/>
        </authorList>
    </citation>
    <scope>NUCLEOTIDE SEQUENCE</scope>
    <source>
        <strain evidence="4">LMG 31228</strain>
    </source>
</reference>
<dbReference type="PANTHER" id="PTHR43318:SF1">
    <property type="entry name" value="POLYSACCHARIDE BIOSYNTHESIS PROTEIN EPSC-RELATED"/>
    <property type="match status" value="1"/>
</dbReference>
<dbReference type="PANTHER" id="PTHR43318">
    <property type="entry name" value="UDP-N-ACETYLGLUCOSAMINE 4,6-DEHYDRATASE"/>
    <property type="match status" value="1"/>
</dbReference>
<dbReference type="AlphaFoldDB" id="A0A9X9XG48"/>
<dbReference type="CDD" id="cd05237">
    <property type="entry name" value="UDP_invert_4-6DH_SDR_e"/>
    <property type="match status" value="1"/>
</dbReference>
<keyword evidence="5" id="KW-1185">Reference proteome</keyword>
<accession>A0A9X9XG48</accession>
<dbReference type="InterPro" id="IPR003869">
    <property type="entry name" value="Polysac_CapD-like"/>
</dbReference>
<comment type="caution">
    <text evidence="4">The sequence shown here is derived from an EMBL/GenBank/DDBJ whole genome shotgun (WGS) entry which is preliminary data.</text>
</comment>
<evidence type="ECO:0000256" key="1">
    <source>
        <dbReference type="ARBA" id="ARBA00007430"/>
    </source>
</evidence>
<gene>
    <name evidence="4" type="ORF">GXW74_19490</name>
</gene>
<evidence type="ECO:0000256" key="2">
    <source>
        <dbReference type="SAM" id="Phobius"/>
    </source>
</evidence>
<protein>
    <submittedName>
        <fullName evidence="4">Polysaccharide biosynthesis protein</fullName>
    </submittedName>
</protein>
<dbReference type="InterPro" id="IPR051203">
    <property type="entry name" value="Polysaccharide_Synthase-Rel"/>
</dbReference>
<keyword evidence="2" id="KW-0472">Membrane</keyword>
<reference evidence="4" key="2">
    <citation type="journal article" date="2021" name="Syst. Appl. Microbiol.">
        <title>Roseomonas hellenica sp. nov., isolated from roots of wild-growing Alkanna tinctoria.</title>
        <authorList>
            <person name="Rat A."/>
            <person name="Naranjo H.D."/>
            <person name="Lebbe L."/>
            <person name="Cnockaert M."/>
            <person name="Krigas N."/>
            <person name="Grigoriadou K."/>
            <person name="Maloupa E."/>
            <person name="Willems A."/>
        </authorList>
    </citation>
    <scope>NUCLEOTIDE SEQUENCE</scope>
    <source>
        <strain evidence="4">LMG 31228</strain>
    </source>
</reference>
<keyword evidence="2" id="KW-1133">Transmembrane helix</keyword>
<dbReference type="InterPro" id="IPR036291">
    <property type="entry name" value="NAD(P)-bd_dom_sf"/>
</dbReference>
<dbReference type="Pfam" id="PF02719">
    <property type="entry name" value="Polysacc_synt_2"/>
    <property type="match status" value="1"/>
</dbReference>
<feature type="domain" description="Polysaccharide biosynthesis protein CapD-like" evidence="3">
    <location>
        <begin position="290"/>
        <end position="588"/>
    </location>
</feature>
<feature type="transmembrane region" description="Helical" evidence="2">
    <location>
        <begin position="40"/>
        <end position="60"/>
    </location>
</feature>
<proteinExistence type="inferred from homology"/>
<evidence type="ECO:0000259" key="3">
    <source>
        <dbReference type="Pfam" id="PF02719"/>
    </source>
</evidence>
<dbReference type="RefSeq" id="WP_211848220.1">
    <property type="nucleotide sequence ID" value="NZ_JAAEDL010000022.1"/>
</dbReference>
<dbReference type="Proteomes" id="UP001138709">
    <property type="component" value="Unassembled WGS sequence"/>
</dbReference>
<keyword evidence="2" id="KW-0812">Transmembrane</keyword>
<dbReference type="Gene3D" id="3.40.50.720">
    <property type="entry name" value="NAD(P)-binding Rossmann-like Domain"/>
    <property type="match status" value="2"/>
</dbReference>
<name>A0A9X9XG48_9PROT</name>
<evidence type="ECO:0000313" key="5">
    <source>
        <dbReference type="Proteomes" id="UP001138709"/>
    </source>
</evidence>
<feature type="transmembrane region" description="Helical" evidence="2">
    <location>
        <begin position="72"/>
        <end position="93"/>
    </location>
</feature>
<sequence length="639" mass="68205">MARGPSHRILLNLALDSLLALAALPAAVWLAAPGAWPDGIWWAGALPGAVVALGAAGVPLRLPLQYWRFVGLGDLMAVAGAAVVAAMLFSAGLHLTGGWRPPNPAFPVIHAATLAALLIAARVAGLLQAARHAGDAAPDAQNVLVVGAAEGTDLFLRALSRDRRAPYRVIGILSLRARQAGRRMQGHPILGTVEDLEAVLDTLRAEGRLPSVIVLASSIAGPALEGVLDAADRHGVPVRRAPAPTRLAPAGGEEARRVELRPVSIEDLLDRPQVPLDREGMARLVQGRRVLVTGAGGTIGGELARQVAALGPATLTLLDHGEYVLYEIDLELREKHPEVARRAVLADVRDEARIRRLFEEIRPELVFHAAALKHVPMVENDPLEGLLTNALGTRIVADAARSVGTTAMVFISTDKAVNPTSVMGASKRLAEMYCQAFDREARHGQGTMRCITVRFGNVLGSTGSVVPLFRRQLERGGPLTVTHPDMRRYFMTVREAVGLVLQASVVGTTDPVNMPPELADGGIFVLDMGEAVKIVDLARRMVRLAGLRPDEDIEIRFTGLRPGERLFEELFHGKEAPRPTEYPGLLVATPRTADAALVGRAIDEIAAAARSGNPRAALQQLARLVPEFEHAPEGTVATR</sequence>
<comment type="similarity">
    <text evidence="1">Belongs to the polysaccharide synthase family.</text>
</comment>
<dbReference type="SUPFAM" id="SSF51735">
    <property type="entry name" value="NAD(P)-binding Rossmann-fold domains"/>
    <property type="match status" value="1"/>
</dbReference>
<dbReference type="EMBL" id="JAAEDL010000022">
    <property type="protein sequence ID" value="MBR0682684.1"/>
    <property type="molecule type" value="Genomic_DNA"/>
</dbReference>
<organism evidence="4 5">
    <name type="scientific">Neoroseomonas eburnea</name>
    <dbReference type="NCBI Taxonomy" id="1346889"/>
    <lineage>
        <taxon>Bacteria</taxon>
        <taxon>Pseudomonadati</taxon>
        <taxon>Pseudomonadota</taxon>
        <taxon>Alphaproteobacteria</taxon>
        <taxon>Acetobacterales</taxon>
        <taxon>Acetobacteraceae</taxon>
        <taxon>Neoroseomonas</taxon>
    </lineage>
</organism>